<protein>
    <submittedName>
        <fullName evidence="1">Uncharacterized protein</fullName>
    </submittedName>
</protein>
<sequence length="113" mass="12662">MIEKRSADKSVSASFFQNKWGLSHAVDAPRVSIRSKLLKQQGEMAILEFRPTAIGSKRFATRLVALSHLARTIATRRFSTVVSMDTRGVDSVAQRAEIATRENGQMFYETLTE</sequence>
<dbReference type="KEGG" id="lack:FLP15_09875"/>
<dbReference type="AlphaFoldDB" id="A0A514Z9Z5"/>
<evidence type="ECO:0000313" key="1">
    <source>
        <dbReference type="EMBL" id="QDK71408.1"/>
    </source>
</evidence>
<organism evidence="1 2">
    <name type="scientific">Lactococcus protaetiae</name>
    <dbReference type="NCBI Taxonomy" id="2592653"/>
    <lineage>
        <taxon>Bacteria</taxon>
        <taxon>Bacillati</taxon>
        <taxon>Bacillota</taxon>
        <taxon>Bacilli</taxon>
        <taxon>Lactobacillales</taxon>
        <taxon>Streptococcaceae</taxon>
        <taxon>Lactococcus</taxon>
    </lineage>
</organism>
<reference evidence="1 2" key="1">
    <citation type="submission" date="2019-07" db="EMBL/GenBank/DDBJ databases">
        <title>Genome sequencing of KACC 19320.</title>
        <authorList>
            <person name="Heo J."/>
            <person name="Kim S.-J."/>
            <person name="Kim J.-S."/>
            <person name="Hong S.-B."/>
            <person name="Kwon S.-W."/>
        </authorList>
    </citation>
    <scope>NUCLEOTIDE SEQUENCE [LARGE SCALE GENOMIC DNA]</scope>
    <source>
        <strain evidence="1 2">KACC 19320</strain>
    </source>
</reference>
<gene>
    <name evidence="1" type="ORF">FLP15_09875</name>
</gene>
<accession>A0A514Z9Z5</accession>
<proteinExistence type="predicted"/>
<dbReference type="Proteomes" id="UP000315128">
    <property type="component" value="Chromosome"/>
</dbReference>
<dbReference type="EMBL" id="CP041356">
    <property type="protein sequence ID" value="QDK71408.1"/>
    <property type="molecule type" value="Genomic_DNA"/>
</dbReference>
<name>A0A514Z9Z5_9LACT</name>
<keyword evidence="2" id="KW-1185">Reference proteome</keyword>
<evidence type="ECO:0000313" key="2">
    <source>
        <dbReference type="Proteomes" id="UP000315128"/>
    </source>
</evidence>
<dbReference type="RefSeq" id="WP_142766975.1">
    <property type="nucleotide sequence ID" value="NZ_CP041356.1"/>
</dbReference>